<dbReference type="Pfam" id="PF01810">
    <property type="entry name" value="LysE"/>
    <property type="match status" value="1"/>
</dbReference>
<dbReference type="Proteomes" id="UP001597295">
    <property type="component" value="Unassembled WGS sequence"/>
</dbReference>
<comment type="caution">
    <text evidence="7">The sequence shown here is derived from an EMBL/GenBank/DDBJ whole genome shotgun (WGS) entry which is preliminary data.</text>
</comment>
<evidence type="ECO:0000313" key="7">
    <source>
        <dbReference type="EMBL" id="MFD2265464.1"/>
    </source>
</evidence>
<evidence type="ECO:0000256" key="2">
    <source>
        <dbReference type="ARBA" id="ARBA00022475"/>
    </source>
</evidence>
<dbReference type="InterPro" id="IPR001123">
    <property type="entry name" value="LeuE-type"/>
</dbReference>
<name>A0ABW5DYC9_9PROT</name>
<keyword evidence="8" id="KW-1185">Reference proteome</keyword>
<feature type="transmembrane region" description="Helical" evidence="6">
    <location>
        <begin position="76"/>
        <end position="93"/>
    </location>
</feature>
<evidence type="ECO:0000313" key="8">
    <source>
        <dbReference type="Proteomes" id="UP001597295"/>
    </source>
</evidence>
<keyword evidence="5 6" id="KW-0472">Membrane</keyword>
<evidence type="ECO:0000256" key="1">
    <source>
        <dbReference type="ARBA" id="ARBA00004651"/>
    </source>
</evidence>
<proteinExistence type="predicted"/>
<dbReference type="PANTHER" id="PTHR30086:SF20">
    <property type="entry name" value="ARGININE EXPORTER PROTEIN ARGO-RELATED"/>
    <property type="match status" value="1"/>
</dbReference>
<dbReference type="PANTHER" id="PTHR30086">
    <property type="entry name" value="ARGININE EXPORTER PROTEIN ARGO"/>
    <property type="match status" value="1"/>
</dbReference>
<protein>
    <submittedName>
        <fullName evidence="7">LysE family translocator</fullName>
    </submittedName>
</protein>
<dbReference type="EMBL" id="JBHUIP010000016">
    <property type="protein sequence ID" value="MFD2265464.1"/>
    <property type="molecule type" value="Genomic_DNA"/>
</dbReference>
<keyword evidence="3 6" id="KW-0812">Transmembrane</keyword>
<feature type="transmembrane region" description="Helical" evidence="6">
    <location>
        <begin position="35"/>
        <end position="64"/>
    </location>
</feature>
<sequence>MSPFLTLFLKGLLIGIAVAAPVGPVAVLCIRRALIGGFAVALATGLGAVIADTIFGSLAAFGVAAVSGLLLDHQNALRVIGGLFMLILGALTWRKTENKEVTDGAGGLIAALLSAFALTITNPITIFAFTGIFAAFDIVSHDMSTAGTAVLAVGIALGCAIWWLGLASIATGLRSWVGTHRNLVWLHHLSGGLLLVFGAGTLASLFFV</sequence>
<evidence type="ECO:0000256" key="5">
    <source>
        <dbReference type="ARBA" id="ARBA00023136"/>
    </source>
</evidence>
<feature type="transmembrane region" description="Helical" evidence="6">
    <location>
        <begin position="105"/>
        <end position="136"/>
    </location>
</feature>
<keyword evidence="2" id="KW-1003">Cell membrane</keyword>
<evidence type="ECO:0000256" key="3">
    <source>
        <dbReference type="ARBA" id="ARBA00022692"/>
    </source>
</evidence>
<evidence type="ECO:0000256" key="6">
    <source>
        <dbReference type="SAM" id="Phobius"/>
    </source>
</evidence>
<accession>A0ABW5DYC9</accession>
<gene>
    <name evidence="7" type="ORF">ACFSM5_21360</name>
</gene>
<feature type="transmembrane region" description="Helical" evidence="6">
    <location>
        <begin position="185"/>
        <end position="207"/>
    </location>
</feature>
<keyword evidence="4 6" id="KW-1133">Transmembrane helix</keyword>
<comment type="subcellular location">
    <subcellularLocation>
        <location evidence="1">Cell membrane</location>
        <topology evidence="1">Multi-pass membrane protein</topology>
    </subcellularLocation>
</comment>
<dbReference type="RefSeq" id="WP_379878832.1">
    <property type="nucleotide sequence ID" value="NZ_JBHUIP010000016.1"/>
</dbReference>
<feature type="transmembrane region" description="Helical" evidence="6">
    <location>
        <begin position="148"/>
        <end position="173"/>
    </location>
</feature>
<reference evidence="8" key="1">
    <citation type="journal article" date="2019" name="Int. J. Syst. Evol. Microbiol.">
        <title>The Global Catalogue of Microorganisms (GCM) 10K type strain sequencing project: providing services to taxonomists for standard genome sequencing and annotation.</title>
        <authorList>
            <consortium name="The Broad Institute Genomics Platform"/>
            <consortium name="The Broad Institute Genome Sequencing Center for Infectious Disease"/>
            <person name="Wu L."/>
            <person name="Ma J."/>
        </authorList>
    </citation>
    <scope>NUCLEOTIDE SEQUENCE [LARGE SCALE GENOMIC DNA]</scope>
    <source>
        <strain evidence="8">CGMCC 1.19062</strain>
    </source>
</reference>
<evidence type="ECO:0000256" key="4">
    <source>
        <dbReference type="ARBA" id="ARBA00022989"/>
    </source>
</evidence>
<organism evidence="7 8">
    <name type="scientific">Lacibacterium aquatile</name>
    <dbReference type="NCBI Taxonomy" id="1168082"/>
    <lineage>
        <taxon>Bacteria</taxon>
        <taxon>Pseudomonadati</taxon>
        <taxon>Pseudomonadota</taxon>
        <taxon>Alphaproteobacteria</taxon>
        <taxon>Rhodospirillales</taxon>
        <taxon>Rhodospirillaceae</taxon>
    </lineage>
</organism>